<dbReference type="Gene3D" id="4.10.240.10">
    <property type="entry name" value="Zn(2)-C6 fungal-type DNA-binding domain"/>
    <property type="match status" value="1"/>
</dbReference>
<dbReference type="SMART" id="SM00066">
    <property type="entry name" value="GAL4"/>
    <property type="match status" value="1"/>
</dbReference>
<dbReference type="CDD" id="cd12148">
    <property type="entry name" value="fungal_TF_MHR"/>
    <property type="match status" value="1"/>
</dbReference>
<dbReference type="InterPro" id="IPR053181">
    <property type="entry name" value="EcdB-like_regulator"/>
</dbReference>
<evidence type="ECO:0000313" key="5">
    <source>
        <dbReference type="Proteomes" id="UP000813427"/>
    </source>
</evidence>
<dbReference type="Proteomes" id="UP000813427">
    <property type="component" value="Unassembled WGS sequence"/>
</dbReference>
<dbReference type="InterPro" id="IPR036864">
    <property type="entry name" value="Zn2-C6_fun-type_DNA-bd_sf"/>
</dbReference>
<dbReference type="AlphaFoldDB" id="A0A8K0RVK5"/>
<dbReference type="InterPro" id="IPR001138">
    <property type="entry name" value="Zn2Cys6_DnaBD"/>
</dbReference>
<dbReference type="SUPFAM" id="SSF57701">
    <property type="entry name" value="Zn2/Cys6 DNA-binding domain"/>
    <property type="match status" value="1"/>
</dbReference>
<dbReference type="CDD" id="cd00067">
    <property type="entry name" value="GAL4"/>
    <property type="match status" value="1"/>
</dbReference>
<feature type="region of interest" description="Disordered" evidence="2">
    <location>
        <begin position="75"/>
        <end position="110"/>
    </location>
</feature>
<sequence length="673" mass="76041">MAFNQFPNRRRVIQACVNCRMRKTRCDAAQPRCGLCTSQNVDCVYRDAKQPKIDYNTQVLLERIQTLEDRILSPASSSQFHNGNLRSSPTNSQGPPEHVRRKSDVLPDSNTATQEPVFEVQIPLSHTANANHVFAWPLVQEFLSKASEDRESLQTHTNATEVFFQPPSSYYLAPTVSQPPLSWRLYDNAEPFFSSSDEFVSQLRDLIHSYFAEVNIFFPLLLKGDILDIFERVTATEVCGQGQSSSIDMPQYGLLLVILCLALLSSSGRSNVHLEKSPADHDASSESAIRMERLRSNLWDKSRLVLGYISADMSMAAAQSSMLASIYMGACGRIAEAFHWAHATAVKCESMAQIYTKTENIPDAFCRLYWISFIYVCDFISEISVISPSGIARYEDKIPYPAFTTEKYSTTRSCPDSSESNSIRGQEELVAFQITTNSAIRRFLNTVNSVFYDDKERFRTRQSNYASWLLRIAEDLYSHHSAIYHNLPEFLLTNSSQDVSMTGIDSSSPASLQSPTTRIQGIPTGNNSWNVLRLKGRYYAGQYIIHRPFIEFIILNIDNFEYHPHKEAVLKRSKTCLDGCAGFIKVFDVETANSLTCLFPTGMVTFTMTIILMVATTIPVFCDLLTEDVEEIIVTGKRNLVRFSRNVAEFKWHLTVLEYLDVARRCRIAGADA</sequence>
<dbReference type="Pfam" id="PF00172">
    <property type="entry name" value="Zn_clus"/>
    <property type="match status" value="1"/>
</dbReference>
<dbReference type="GO" id="GO:0000981">
    <property type="term" value="F:DNA-binding transcription factor activity, RNA polymerase II-specific"/>
    <property type="evidence" value="ECO:0007669"/>
    <property type="project" value="InterPro"/>
</dbReference>
<organism evidence="4 5">
    <name type="scientific">Fusarium tricinctum</name>
    <dbReference type="NCBI Taxonomy" id="61284"/>
    <lineage>
        <taxon>Eukaryota</taxon>
        <taxon>Fungi</taxon>
        <taxon>Dikarya</taxon>
        <taxon>Ascomycota</taxon>
        <taxon>Pezizomycotina</taxon>
        <taxon>Sordariomycetes</taxon>
        <taxon>Hypocreomycetidae</taxon>
        <taxon>Hypocreales</taxon>
        <taxon>Nectriaceae</taxon>
        <taxon>Fusarium</taxon>
        <taxon>Fusarium tricinctum species complex</taxon>
    </lineage>
</organism>
<dbReference type="PANTHER" id="PTHR47785:SF4">
    <property type="entry name" value="ZN(II)2CYS6 TRANSCRIPTION FACTOR (EUROFUNG)"/>
    <property type="match status" value="1"/>
</dbReference>
<keyword evidence="1" id="KW-0539">Nucleus</keyword>
<dbReference type="EMBL" id="JAGPXF010000005">
    <property type="protein sequence ID" value="KAH7241403.1"/>
    <property type="molecule type" value="Genomic_DNA"/>
</dbReference>
<proteinExistence type="predicted"/>
<accession>A0A8K0RVK5</accession>
<comment type="caution">
    <text evidence="4">The sequence shown here is derived from an EMBL/GenBank/DDBJ whole genome shotgun (WGS) entry which is preliminary data.</text>
</comment>
<feature type="compositionally biased region" description="Polar residues" evidence="2">
    <location>
        <begin position="75"/>
        <end position="94"/>
    </location>
</feature>
<dbReference type="PROSITE" id="PS50048">
    <property type="entry name" value="ZN2_CY6_FUNGAL_2"/>
    <property type="match status" value="1"/>
</dbReference>
<gene>
    <name evidence="4" type="ORF">BKA59DRAFT_203122</name>
</gene>
<dbReference type="OrthoDB" id="10261408at2759"/>
<dbReference type="PROSITE" id="PS00463">
    <property type="entry name" value="ZN2_CY6_FUNGAL_1"/>
    <property type="match status" value="1"/>
</dbReference>
<feature type="domain" description="Zn(2)-C6 fungal-type" evidence="3">
    <location>
        <begin position="15"/>
        <end position="45"/>
    </location>
</feature>
<protein>
    <recommendedName>
        <fullName evidence="3">Zn(2)-C6 fungal-type domain-containing protein</fullName>
    </recommendedName>
</protein>
<dbReference type="PANTHER" id="PTHR47785">
    <property type="entry name" value="ZN(II)2CYS6 TRANSCRIPTION FACTOR (EUROFUNG)-RELATED-RELATED"/>
    <property type="match status" value="1"/>
</dbReference>
<reference evidence="4" key="1">
    <citation type="journal article" date="2021" name="Nat. Commun.">
        <title>Genetic determinants of endophytism in the Arabidopsis root mycobiome.</title>
        <authorList>
            <person name="Mesny F."/>
            <person name="Miyauchi S."/>
            <person name="Thiergart T."/>
            <person name="Pickel B."/>
            <person name="Atanasova L."/>
            <person name="Karlsson M."/>
            <person name="Huettel B."/>
            <person name="Barry K.W."/>
            <person name="Haridas S."/>
            <person name="Chen C."/>
            <person name="Bauer D."/>
            <person name="Andreopoulos W."/>
            <person name="Pangilinan J."/>
            <person name="LaButti K."/>
            <person name="Riley R."/>
            <person name="Lipzen A."/>
            <person name="Clum A."/>
            <person name="Drula E."/>
            <person name="Henrissat B."/>
            <person name="Kohler A."/>
            <person name="Grigoriev I.V."/>
            <person name="Martin F.M."/>
            <person name="Hacquard S."/>
        </authorList>
    </citation>
    <scope>NUCLEOTIDE SEQUENCE</scope>
    <source>
        <strain evidence="4">MPI-SDFR-AT-0068</strain>
    </source>
</reference>
<keyword evidence="5" id="KW-1185">Reference proteome</keyword>
<evidence type="ECO:0000256" key="1">
    <source>
        <dbReference type="ARBA" id="ARBA00023242"/>
    </source>
</evidence>
<evidence type="ECO:0000256" key="2">
    <source>
        <dbReference type="SAM" id="MobiDB-lite"/>
    </source>
</evidence>
<evidence type="ECO:0000313" key="4">
    <source>
        <dbReference type="EMBL" id="KAH7241403.1"/>
    </source>
</evidence>
<name>A0A8K0RVK5_9HYPO</name>
<dbReference type="GO" id="GO:0008270">
    <property type="term" value="F:zinc ion binding"/>
    <property type="evidence" value="ECO:0007669"/>
    <property type="project" value="InterPro"/>
</dbReference>
<evidence type="ECO:0000259" key="3">
    <source>
        <dbReference type="PROSITE" id="PS50048"/>
    </source>
</evidence>